<organism evidence="1">
    <name type="scientific">Salmonella enterica subsp. salamae</name>
    <dbReference type="NCBI Taxonomy" id="59202"/>
    <lineage>
        <taxon>Bacteria</taxon>
        <taxon>Pseudomonadati</taxon>
        <taxon>Pseudomonadota</taxon>
        <taxon>Gammaproteobacteria</taxon>
        <taxon>Enterobacterales</taxon>
        <taxon>Enterobacteriaceae</taxon>
        <taxon>Salmonella</taxon>
    </lineage>
</organism>
<reference evidence="1" key="1">
    <citation type="submission" date="2018-06" db="EMBL/GenBank/DDBJ databases">
        <authorList>
            <person name="Ashton P.M."/>
            <person name="Dallman T."/>
            <person name="Nair S."/>
            <person name="De Pinna E."/>
            <person name="Peters T."/>
            <person name="Grant K."/>
        </authorList>
    </citation>
    <scope>NUCLEOTIDE SEQUENCE [LARGE SCALE GENOMIC DNA]</scope>
    <source>
        <strain evidence="1">319688</strain>
    </source>
</reference>
<dbReference type="EMBL" id="AAIIOQ010000001">
    <property type="protein sequence ID" value="ECE6358222.1"/>
    <property type="molecule type" value="Genomic_DNA"/>
</dbReference>
<protein>
    <submittedName>
        <fullName evidence="1">Uncharacterized protein</fullName>
    </submittedName>
</protein>
<name>A0A3U3WL80_SALER</name>
<sequence>MACRPDKRSAIRQPVPDGGVYALFGLQLLSPIKKAACAACEKYHSVTLHCFPDCRPAVNRLRTMSPAGQTAHSHTVFHAYR</sequence>
<accession>A0A3U3WL80</accession>
<evidence type="ECO:0000313" key="1">
    <source>
        <dbReference type="EMBL" id="ECE6358222.1"/>
    </source>
</evidence>
<dbReference type="Proteomes" id="UP000839852">
    <property type="component" value="Unassembled WGS sequence"/>
</dbReference>
<comment type="caution">
    <text evidence="1">The sequence shown here is derived from an EMBL/GenBank/DDBJ whole genome shotgun (WGS) entry which is preliminary data.</text>
</comment>
<dbReference type="AlphaFoldDB" id="A0A3U3WL80"/>
<gene>
    <name evidence="1" type="ORF">DPA05_00530</name>
</gene>
<proteinExistence type="predicted"/>